<dbReference type="Gene3D" id="3.10.350.10">
    <property type="entry name" value="LysM domain"/>
    <property type="match status" value="1"/>
</dbReference>
<dbReference type="InterPro" id="IPR018392">
    <property type="entry name" value="LysM"/>
</dbReference>
<proteinExistence type="predicted"/>
<reference evidence="3 4" key="1">
    <citation type="submission" date="2018-06" db="EMBL/GenBank/DDBJ databases">
        <authorList>
            <person name="Strepis N."/>
        </authorList>
    </citation>
    <scope>NUCLEOTIDE SEQUENCE [LARGE SCALE GENOMIC DNA]</scope>
    <source>
        <strain evidence="3">LUCI</strain>
    </source>
</reference>
<evidence type="ECO:0000313" key="4">
    <source>
        <dbReference type="Proteomes" id="UP000277811"/>
    </source>
</evidence>
<name>A0A498RBB5_9FIRM</name>
<dbReference type="AlphaFoldDB" id="A0A498RBB5"/>
<gene>
    <name evidence="3" type="ORF">LUCI_2672</name>
</gene>
<dbReference type="SUPFAM" id="SSF54106">
    <property type="entry name" value="LysM domain"/>
    <property type="match status" value="1"/>
</dbReference>
<protein>
    <recommendedName>
        <fullName evidence="2">LysM domain-containing protein</fullName>
    </recommendedName>
</protein>
<dbReference type="Pfam" id="PF01476">
    <property type="entry name" value="LysM"/>
    <property type="match status" value="1"/>
</dbReference>
<dbReference type="OrthoDB" id="2679564at2"/>
<dbReference type="EMBL" id="UPPP01000074">
    <property type="protein sequence ID" value="VBB07423.1"/>
    <property type="molecule type" value="Genomic_DNA"/>
</dbReference>
<evidence type="ECO:0000313" key="3">
    <source>
        <dbReference type="EMBL" id="VBB07423.1"/>
    </source>
</evidence>
<keyword evidence="4" id="KW-1185">Reference proteome</keyword>
<accession>A0A498RBB5</accession>
<feature type="chain" id="PRO_5038525498" description="LysM domain-containing protein" evidence="1">
    <location>
        <begin position="22"/>
        <end position="90"/>
    </location>
</feature>
<feature type="signal peptide" evidence="1">
    <location>
        <begin position="1"/>
        <end position="21"/>
    </location>
</feature>
<keyword evidence="1" id="KW-0732">Signal</keyword>
<sequence>MTKTILIFSVMLALWSITPLASSNAYFAADRFTVVPVGAGDTVWNIAAKYVTNKDDIRELTTAIKQINHLNTNAQIYPGQMLKVPIKPRK</sequence>
<dbReference type="PROSITE" id="PS51782">
    <property type="entry name" value="LYSM"/>
    <property type="match status" value="1"/>
</dbReference>
<evidence type="ECO:0000259" key="2">
    <source>
        <dbReference type="PROSITE" id="PS51782"/>
    </source>
</evidence>
<organism evidence="3 4">
    <name type="scientific">Lucifera butyrica</name>
    <dbReference type="NCBI Taxonomy" id="1351585"/>
    <lineage>
        <taxon>Bacteria</taxon>
        <taxon>Bacillati</taxon>
        <taxon>Bacillota</taxon>
        <taxon>Negativicutes</taxon>
        <taxon>Veillonellales</taxon>
        <taxon>Veillonellaceae</taxon>
        <taxon>Lucifera</taxon>
    </lineage>
</organism>
<dbReference type="InterPro" id="IPR036779">
    <property type="entry name" value="LysM_dom_sf"/>
</dbReference>
<dbReference type="SMART" id="SM00257">
    <property type="entry name" value="LysM"/>
    <property type="match status" value="1"/>
</dbReference>
<dbReference type="Proteomes" id="UP000277811">
    <property type="component" value="Unassembled WGS sequence"/>
</dbReference>
<evidence type="ECO:0000256" key="1">
    <source>
        <dbReference type="SAM" id="SignalP"/>
    </source>
</evidence>
<dbReference type="CDD" id="cd00118">
    <property type="entry name" value="LysM"/>
    <property type="match status" value="1"/>
</dbReference>
<feature type="domain" description="LysM" evidence="2">
    <location>
        <begin position="33"/>
        <end position="84"/>
    </location>
</feature>
<dbReference type="RefSeq" id="WP_122628360.1">
    <property type="nucleotide sequence ID" value="NZ_UPPP01000074.1"/>
</dbReference>